<sequence>MSKFLVIVESPNKVATIQKYLGNDYNVVASVGHIAKMKTTGLYGLGIDFESWEPLYTIETGKKDVVKKLKELSKDAEKIYIATDPDREGEAIGDHLVEYLKIDDKYERIKYNEITKEAILNALAKPSKVDVDLVDAQKARRMLDRIIGFRLSQLMKRKMSNTPTNPSAGRVQSIALKLVTDREKEIQAFIPEEFYRLAAQLDANLTANYVNMEFNSDKRDWILPSKIEEFKKFFENKNNQFLVVNNIEQKDKKIGAVTPFKQAILYKRSPYNSSTTQSAAQKLYEGYGDGGLISYPRTDSTRLSQTFIDNAKKYIEKVYGKEYVAGDVKGFSGDQDAHEAIRPTDLSLSPEKAKEKYPEMNNYELNVYKTIYINTLQALMSQPIRTIKSYTFNNQEHIFKMSFSKVKFKGYYIINNDYEETLNDPNYELNQKVDVKEFNFTQHFTKPRPRYTEGSLIEALDEIKVGRPSTFATTVKILKDRQYVTNEGSSLVPTEFGTIVLDKLITSFSTIINETYTAIVEEQLDLIAESKLAKNPVMQDFWNRFDQTLNEAANTMERTTLVPVYLEEPCPEDEAQLIIRTNKKGQQFAGCTNFPRCRFTQSVEQPKSSSYKKKSEKQNTEE</sequence>
<dbReference type="PANTHER" id="PTHR42785:SF1">
    <property type="entry name" value="DNA TOPOISOMERASE"/>
    <property type="match status" value="1"/>
</dbReference>
<dbReference type="Gene3D" id="3.30.65.10">
    <property type="entry name" value="Bacterial Topoisomerase I, domain 1"/>
    <property type="match status" value="1"/>
</dbReference>
<dbReference type="InterPro" id="IPR013826">
    <property type="entry name" value="Topo_IA_cen_sub3"/>
</dbReference>
<dbReference type="InterPro" id="IPR003602">
    <property type="entry name" value="Topo_IA_DNA-bd_dom"/>
</dbReference>
<dbReference type="GO" id="GO:0003677">
    <property type="term" value="F:DNA binding"/>
    <property type="evidence" value="ECO:0007669"/>
    <property type="project" value="UniProtKB-KW"/>
</dbReference>
<gene>
    <name evidence="10 14" type="primary">topA</name>
    <name evidence="14" type="ORF">MALL_0160</name>
</gene>
<name>D4XV02_9BACT</name>
<organism evidence="14 15">
    <name type="scientific">Mycoplasmopsis alligatoris A21JP2</name>
    <dbReference type="NCBI Taxonomy" id="747682"/>
    <lineage>
        <taxon>Bacteria</taxon>
        <taxon>Bacillati</taxon>
        <taxon>Mycoplasmatota</taxon>
        <taxon>Mycoplasmoidales</taxon>
        <taxon>Metamycoplasmataceae</taxon>
        <taxon>Mycoplasmopsis</taxon>
    </lineage>
</organism>
<keyword evidence="9 10" id="KW-0413">Isomerase</keyword>
<dbReference type="AlphaFoldDB" id="D4XV02"/>
<dbReference type="SUPFAM" id="SSF56712">
    <property type="entry name" value="Prokaryotic type I DNA topoisomerase"/>
    <property type="match status" value="1"/>
</dbReference>
<feature type="site" description="Interaction with DNA" evidence="10">
    <location>
        <position position="144"/>
    </location>
</feature>
<proteinExistence type="inferred from homology"/>
<reference evidence="14 15" key="1">
    <citation type="submission" date="2010-03" db="EMBL/GenBank/DDBJ databases">
        <authorList>
            <person name="Glass J.I."/>
            <person name="Benders G.A."/>
            <person name="Durkin A.S."/>
            <person name="Farmerie W.G."/>
            <person name="Hlavinka K."/>
            <person name="Hostetler J."/>
            <person name="Jackson J."/>
            <person name="May M.A."/>
            <person name="Miller R.H."/>
            <person name="Paralanov V."/>
            <person name="Radune D."/>
            <person name="Szczypinski B."/>
            <person name="Brown D.R."/>
        </authorList>
    </citation>
    <scope>NUCLEOTIDE SEQUENCE [LARGE SCALE GENOMIC DNA]</scope>
    <source>
        <strain evidence="14 15">A21JP2</strain>
    </source>
</reference>
<dbReference type="Pfam" id="PF01396">
    <property type="entry name" value="Zn_ribbon_Top1"/>
    <property type="match status" value="1"/>
</dbReference>
<dbReference type="RefSeq" id="WP_005683117.1">
    <property type="nucleotide sequence ID" value="NZ_ADNC01000002.1"/>
</dbReference>
<keyword evidence="7 10" id="KW-0799">Topoisomerase</keyword>
<dbReference type="Proteomes" id="UP000004757">
    <property type="component" value="Unassembled WGS sequence"/>
</dbReference>
<dbReference type="InterPro" id="IPR006171">
    <property type="entry name" value="TOPRIM_dom"/>
</dbReference>
<evidence type="ECO:0000313" key="14">
    <source>
        <dbReference type="EMBL" id="EFF41841.1"/>
    </source>
</evidence>
<feature type="domain" description="Topo IA-type catalytic" evidence="13">
    <location>
        <begin position="130"/>
        <end position="549"/>
    </location>
</feature>
<comment type="caution">
    <text evidence="14">The sequence shown here is derived from an EMBL/GenBank/DDBJ whole genome shotgun (WGS) entry which is preliminary data.</text>
</comment>
<evidence type="ECO:0000256" key="4">
    <source>
        <dbReference type="ARBA" id="ARBA00022771"/>
    </source>
</evidence>
<dbReference type="Gene3D" id="2.70.20.10">
    <property type="entry name" value="Topoisomerase I, domain 3"/>
    <property type="match status" value="1"/>
</dbReference>
<keyword evidence="6" id="KW-0460">Magnesium</keyword>
<evidence type="ECO:0000259" key="12">
    <source>
        <dbReference type="PROSITE" id="PS50880"/>
    </source>
</evidence>
<dbReference type="PANTHER" id="PTHR42785">
    <property type="entry name" value="DNA TOPOISOMERASE, TYPE IA, CORE"/>
    <property type="match status" value="1"/>
</dbReference>
<evidence type="ECO:0000256" key="11">
    <source>
        <dbReference type="SAM" id="MobiDB-lite"/>
    </source>
</evidence>
<dbReference type="PROSITE" id="PS52039">
    <property type="entry name" value="TOPO_IA_2"/>
    <property type="match status" value="1"/>
</dbReference>
<keyword evidence="8 10" id="KW-0238">DNA-binding</keyword>
<evidence type="ECO:0000256" key="9">
    <source>
        <dbReference type="ARBA" id="ARBA00023235"/>
    </source>
</evidence>
<comment type="subunit">
    <text evidence="10">Monomer.</text>
</comment>
<protein>
    <recommendedName>
        <fullName evidence="10">DNA topoisomerase 1</fullName>
        <ecNumber evidence="10">5.6.2.1</ecNumber>
    </recommendedName>
    <alternativeName>
        <fullName evidence="10">DNA topoisomerase I</fullName>
    </alternativeName>
</protein>
<dbReference type="NCBIfam" id="TIGR01051">
    <property type="entry name" value="topA_bact"/>
    <property type="match status" value="1"/>
</dbReference>
<dbReference type="GO" id="GO:0008270">
    <property type="term" value="F:zinc ion binding"/>
    <property type="evidence" value="ECO:0007669"/>
    <property type="project" value="UniProtKB-KW"/>
</dbReference>
<dbReference type="SUPFAM" id="SSF57783">
    <property type="entry name" value="Zinc beta-ribbon"/>
    <property type="match status" value="1"/>
</dbReference>
<dbReference type="InterPro" id="IPR013497">
    <property type="entry name" value="Topo_IA_cen"/>
</dbReference>
<dbReference type="PROSITE" id="PS00396">
    <property type="entry name" value="TOPO_IA_1"/>
    <property type="match status" value="1"/>
</dbReference>
<dbReference type="Gene3D" id="1.10.290.10">
    <property type="entry name" value="Topoisomerase I, domain 4"/>
    <property type="match status" value="1"/>
</dbReference>
<dbReference type="SMART" id="SM00436">
    <property type="entry name" value="TOP1Bc"/>
    <property type="match status" value="1"/>
</dbReference>
<comment type="similarity">
    <text evidence="2 10">Belongs to the type IA topoisomerase family.</text>
</comment>
<dbReference type="InterPro" id="IPR023406">
    <property type="entry name" value="Topo_IA_AS"/>
</dbReference>
<dbReference type="HAMAP" id="MF_00952">
    <property type="entry name" value="Topoisom_1_prok"/>
    <property type="match status" value="1"/>
</dbReference>
<keyword evidence="15" id="KW-1185">Reference proteome</keyword>
<dbReference type="InterPro" id="IPR034149">
    <property type="entry name" value="TOPRIM_TopoI"/>
</dbReference>
<dbReference type="SMART" id="SM00493">
    <property type="entry name" value="TOPRIM"/>
    <property type="match status" value="1"/>
</dbReference>
<comment type="caution">
    <text evidence="10">Lacks conserved residue(s) required for the propagation of feature annotation.</text>
</comment>
<feature type="site" description="Interaction with DNA" evidence="10">
    <location>
        <position position="481"/>
    </location>
</feature>
<dbReference type="EMBL" id="ADNC01000002">
    <property type="protein sequence ID" value="EFF41841.1"/>
    <property type="molecule type" value="Genomic_DNA"/>
</dbReference>
<evidence type="ECO:0000259" key="13">
    <source>
        <dbReference type="PROSITE" id="PS52039"/>
    </source>
</evidence>
<dbReference type="Gene3D" id="3.40.50.140">
    <property type="match status" value="1"/>
</dbReference>
<keyword evidence="3" id="KW-0479">Metal-binding</keyword>
<evidence type="ECO:0000256" key="5">
    <source>
        <dbReference type="ARBA" id="ARBA00022833"/>
    </source>
</evidence>
<keyword evidence="4" id="KW-0863">Zinc-finger</keyword>
<dbReference type="InterPro" id="IPR013824">
    <property type="entry name" value="Topo_IA_cen_sub1"/>
</dbReference>
<feature type="active site" description="O-(5'-phospho-DNA)-tyrosine intermediate" evidence="10">
    <location>
        <position position="295"/>
    </location>
</feature>
<feature type="site" description="Interaction with DNA" evidence="10">
    <location>
        <position position="140"/>
    </location>
</feature>
<evidence type="ECO:0000256" key="10">
    <source>
        <dbReference type="HAMAP-Rule" id="MF_00952"/>
    </source>
</evidence>
<dbReference type="InterPro" id="IPR003601">
    <property type="entry name" value="Topo_IA_2"/>
</dbReference>
<dbReference type="PRINTS" id="PR00417">
    <property type="entry name" value="PRTPISMRASEI"/>
</dbReference>
<dbReference type="GO" id="GO:0005694">
    <property type="term" value="C:chromosome"/>
    <property type="evidence" value="ECO:0007669"/>
    <property type="project" value="InterPro"/>
</dbReference>
<dbReference type="PROSITE" id="PS50880">
    <property type="entry name" value="TOPRIM"/>
    <property type="match status" value="1"/>
</dbReference>
<dbReference type="GO" id="GO:0003917">
    <property type="term" value="F:DNA topoisomerase type I (single strand cut, ATP-independent) activity"/>
    <property type="evidence" value="ECO:0007669"/>
    <property type="project" value="UniProtKB-UniRule"/>
</dbReference>
<dbReference type="InterPro" id="IPR023405">
    <property type="entry name" value="Topo_IA_core_domain"/>
</dbReference>
<dbReference type="CDD" id="cd03363">
    <property type="entry name" value="TOPRIM_TopoIA_TopoI"/>
    <property type="match status" value="1"/>
</dbReference>
<comment type="catalytic activity">
    <reaction evidence="1 10">
        <text>ATP-independent breakage of single-stranded DNA, followed by passage and rejoining.</text>
        <dbReference type="EC" id="5.6.2.1"/>
    </reaction>
</comment>
<evidence type="ECO:0000313" key="15">
    <source>
        <dbReference type="Proteomes" id="UP000004757"/>
    </source>
</evidence>
<evidence type="ECO:0000256" key="3">
    <source>
        <dbReference type="ARBA" id="ARBA00022723"/>
    </source>
</evidence>
<evidence type="ECO:0000256" key="2">
    <source>
        <dbReference type="ARBA" id="ARBA00009446"/>
    </source>
</evidence>
<dbReference type="eggNOG" id="COG0550">
    <property type="taxonomic scope" value="Bacteria"/>
</dbReference>
<dbReference type="SMART" id="SM00437">
    <property type="entry name" value="TOP1Ac"/>
    <property type="match status" value="1"/>
</dbReference>
<dbReference type="Gene3D" id="1.10.460.10">
    <property type="entry name" value="Topoisomerase I, domain 2"/>
    <property type="match status" value="1"/>
</dbReference>
<evidence type="ECO:0000256" key="7">
    <source>
        <dbReference type="ARBA" id="ARBA00023029"/>
    </source>
</evidence>
<dbReference type="OrthoDB" id="9804262at2"/>
<dbReference type="STRING" id="747682.MALL_0160"/>
<evidence type="ECO:0000256" key="6">
    <source>
        <dbReference type="ARBA" id="ARBA00022842"/>
    </source>
</evidence>
<evidence type="ECO:0000256" key="8">
    <source>
        <dbReference type="ARBA" id="ARBA00023125"/>
    </source>
</evidence>
<dbReference type="GO" id="GO:0006265">
    <property type="term" value="P:DNA topological change"/>
    <property type="evidence" value="ECO:0007669"/>
    <property type="project" value="UniProtKB-UniRule"/>
</dbReference>
<feature type="site" description="Interaction with DNA" evidence="10">
    <location>
        <position position="297"/>
    </location>
</feature>
<dbReference type="Pfam" id="PF01751">
    <property type="entry name" value="Toprim"/>
    <property type="match status" value="1"/>
</dbReference>
<accession>D4XV02</accession>
<keyword evidence="5" id="KW-0862">Zinc</keyword>
<dbReference type="InterPro" id="IPR028612">
    <property type="entry name" value="Topoisom_1_IA"/>
</dbReference>
<dbReference type="InterPro" id="IPR005733">
    <property type="entry name" value="TopoI_bac-type"/>
</dbReference>
<feature type="region of interest" description="Disordered" evidence="11">
    <location>
        <begin position="601"/>
        <end position="622"/>
    </location>
</feature>
<dbReference type="EC" id="5.6.2.1" evidence="10"/>
<dbReference type="InterPro" id="IPR000380">
    <property type="entry name" value="Topo_IA"/>
</dbReference>
<dbReference type="CDD" id="cd00186">
    <property type="entry name" value="TOP1Ac"/>
    <property type="match status" value="1"/>
</dbReference>
<dbReference type="Pfam" id="PF01131">
    <property type="entry name" value="Topoisom_bac"/>
    <property type="match status" value="1"/>
</dbReference>
<dbReference type="InterPro" id="IPR013498">
    <property type="entry name" value="Topo_IA_Znf"/>
</dbReference>
<feature type="site" description="Interaction with DNA" evidence="10">
    <location>
        <position position="141"/>
    </location>
</feature>
<evidence type="ECO:0000256" key="1">
    <source>
        <dbReference type="ARBA" id="ARBA00000213"/>
    </source>
</evidence>
<feature type="domain" description="Toprim" evidence="12">
    <location>
        <begin position="3"/>
        <end position="114"/>
    </location>
</feature>
<feature type="site" description="Interaction with DNA" evidence="10">
    <location>
        <position position="33"/>
    </location>
</feature>
<feature type="region of interest" description="Interaction with DNA" evidence="10">
    <location>
        <begin position="167"/>
        <end position="172"/>
    </location>
</feature>
<dbReference type="InterPro" id="IPR013825">
    <property type="entry name" value="Topo_IA_cen_sub2"/>
</dbReference>
<comment type="function">
    <text evidence="10">Releases the supercoiling and torsional tension of DNA, which is introduced during the DNA replication and transcription, by transiently cleaving and rejoining one strand of the DNA duplex. Introduces a single-strand break via transesterification at a target site in duplex DNA. The scissile phosphodiester is attacked by the catalytic tyrosine of the enzyme, resulting in the formation of a DNA-(5'-phosphotyrosyl)-enzyme intermediate and the expulsion of a 3'-OH DNA strand. The free DNA strand then undergoes passage around the unbroken strand, thus removing DNA supercoils. Finally, in the religation step, the DNA 3'-OH attacks the covalent intermediate to expel the active-site tyrosine and restore the DNA phosphodiester backbone.</text>
</comment>